<dbReference type="SUPFAM" id="SSF48452">
    <property type="entry name" value="TPR-like"/>
    <property type="match status" value="1"/>
</dbReference>
<evidence type="ECO:0000256" key="3">
    <source>
        <dbReference type="SAM" id="MobiDB-lite"/>
    </source>
</evidence>
<sequence length="393" mass="44672">MAKNQSLKPEDIAKAATKCTANLAKAQDFMADRKYKKAILVLEEAVEMAKEANLAEITFYCLKALAQAQRNAGLEKQAEKSENKADELDLSLEPAKAIGLQTEQEKRSKTDKQPDNQPDKQKGKASLTALKAMTLDELVDGAAEPAAKAVPVRPIKKDEKEEKTWQYYLGKSTTTRKYEKKVEHCQKAVKAARKEIGKDWESKYQGVFWKAHETRPIMICLAELARNLRWEDELEEAIEIYDKLMTLNPDDNQGIRYLLAPALLEAGRYLELEELLRKYGSESHAFLLYTRALWLFTRDGVTRQADEALLRAFKRNPHVPIFLSDIIEMPEEIPETMGIGDENEAIAYVLDNGYLWEAPATKWMADVLEKELFKAFAEDGELISEVLTELKLL</sequence>
<dbReference type="Proteomes" id="UP000664277">
    <property type="component" value="Unassembled WGS sequence"/>
</dbReference>
<dbReference type="PROSITE" id="PS50005">
    <property type="entry name" value="TPR"/>
    <property type="match status" value="1"/>
</dbReference>
<feature type="repeat" description="TPR" evidence="1">
    <location>
        <begin position="218"/>
        <end position="251"/>
    </location>
</feature>
<organism evidence="4 5">
    <name type="scientific">Candidatus Obscuribacter phosphatis</name>
    <dbReference type="NCBI Taxonomy" id="1906157"/>
    <lineage>
        <taxon>Bacteria</taxon>
        <taxon>Bacillati</taxon>
        <taxon>Candidatus Melainabacteria</taxon>
        <taxon>Candidatus Obscuribacterales</taxon>
        <taxon>Candidatus Obscuribacteraceae</taxon>
        <taxon>Candidatus Obscuribacter</taxon>
    </lineage>
</organism>
<feature type="compositionally biased region" description="Basic and acidic residues" evidence="3">
    <location>
        <begin position="103"/>
        <end position="122"/>
    </location>
</feature>
<evidence type="ECO:0000256" key="1">
    <source>
        <dbReference type="PROSITE-ProRule" id="PRU00339"/>
    </source>
</evidence>
<protein>
    <recommendedName>
        <fullName evidence="6">Tetratricopeptide repeat protein</fullName>
    </recommendedName>
</protein>
<feature type="region of interest" description="Disordered" evidence="3">
    <location>
        <begin position="99"/>
        <end position="125"/>
    </location>
</feature>
<dbReference type="InterPro" id="IPR019734">
    <property type="entry name" value="TPR_rpt"/>
</dbReference>
<dbReference type="InterPro" id="IPR011990">
    <property type="entry name" value="TPR-like_helical_dom_sf"/>
</dbReference>
<keyword evidence="1" id="KW-0802">TPR repeat</keyword>
<gene>
    <name evidence="4" type="ORF">J0M35_02130</name>
</gene>
<dbReference type="EMBL" id="JAFLCK010000002">
    <property type="protein sequence ID" value="MBN8659131.1"/>
    <property type="molecule type" value="Genomic_DNA"/>
</dbReference>
<dbReference type="Gene3D" id="1.25.40.10">
    <property type="entry name" value="Tetratricopeptide repeat domain"/>
    <property type="match status" value="1"/>
</dbReference>
<evidence type="ECO:0000256" key="2">
    <source>
        <dbReference type="SAM" id="Coils"/>
    </source>
</evidence>
<evidence type="ECO:0008006" key="6">
    <source>
        <dbReference type="Google" id="ProtNLM"/>
    </source>
</evidence>
<reference evidence="4" key="1">
    <citation type="submission" date="2021-02" db="EMBL/GenBank/DDBJ databases">
        <title>Genome-Resolved Metagenomics of a Microbial Community Performing Photosynthetic Biological Nutrient Removal.</title>
        <authorList>
            <person name="Mcdaniel E.A."/>
        </authorList>
    </citation>
    <scope>NUCLEOTIDE SEQUENCE</scope>
    <source>
        <strain evidence="4">UWPOB_OBS1</strain>
    </source>
</reference>
<evidence type="ECO:0000313" key="4">
    <source>
        <dbReference type="EMBL" id="MBN8659131.1"/>
    </source>
</evidence>
<dbReference type="AlphaFoldDB" id="A0A8J7P6X7"/>
<accession>A0A8J7P6X7</accession>
<evidence type="ECO:0000313" key="5">
    <source>
        <dbReference type="Proteomes" id="UP000664277"/>
    </source>
</evidence>
<keyword evidence="2" id="KW-0175">Coiled coil</keyword>
<name>A0A8J7P6X7_9BACT</name>
<comment type="caution">
    <text evidence="4">The sequence shown here is derived from an EMBL/GenBank/DDBJ whole genome shotgun (WGS) entry which is preliminary data.</text>
</comment>
<feature type="coiled-coil region" evidence="2">
    <location>
        <begin position="64"/>
        <end position="91"/>
    </location>
</feature>
<proteinExistence type="predicted"/>